<evidence type="ECO:0000256" key="2">
    <source>
        <dbReference type="HAMAP-Rule" id="MF_01940"/>
    </source>
</evidence>
<dbReference type="InterPro" id="IPR009097">
    <property type="entry name" value="Cyclic_Pdiesterase"/>
</dbReference>
<dbReference type="PANTHER" id="PTHR35561">
    <property type="entry name" value="RNA 2',3'-CYCLIC PHOSPHODIESTERASE"/>
    <property type="match status" value="1"/>
</dbReference>
<dbReference type="InterPro" id="IPR004175">
    <property type="entry name" value="RNA_CPDase"/>
</dbReference>
<keyword evidence="4" id="KW-0436">Ligase</keyword>
<keyword evidence="6" id="KW-1185">Reference proteome</keyword>
<proteinExistence type="inferred from homology"/>
<comment type="similarity">
    <text evidence="2">Belongs to the 2H phosphoesterase superfamily. ThpR family.</text>
</comment>
<sequence length="186" mass="21925">MTHYFLALRFNKKTHDRIHQVSQYVKEIIIEDSYKRWVDYVDYHLTLHFFGPLEDKEAVMNIMKRLAIPPLSLTFSHINGFGQSGGYRVLYLEPKETDVLRNLYESIQEELSLKGFPTAQRPFRPHVTLAKKCQTPWNKENVLSRINRTLMATSFPIDVRPISVALYKIEPNKIPTYRVVYDIPIR</sequence>
<name>A0A1I6V718_9BACI</name>
<dbReference type="AlphaFoldDB" id="A0A1I6V718"/>
<keyword evidence="1 2" id="KW-0378">Hydrolase</keyword>
<organism evidence="4 5">
    <name type="scientific">Halolactibacillus miurensis</name>
    <dbReference type="NCBI Taxonomy" id="306541"/>
    <lineage>
        <taxon>Bacteria</taxon>
        <taxon>Bacillati</taxon>
        <taxon>Bacillota</taxon>
        <taxon>Bacilli</taxon>
        <taxon>Bacillales</taxon>
        <taxon>Bacillaceae</taxon>
        <taxon>Halolactibacillus</taxon>
    </lineage>
</organism>
<reference evidence="3 6" key="2">
    <citation type="submission" date="2019-07" db="EMBL/GenBank/DDBJ databases">
        <title>Whole genome shotgun sequence of Halolactibacillus miurensis NBRC 100873.</title>
        <authorList>
            <person name="Hosoyama A."/>
            <person name="Uohara A."/>
            <person name="Ohji S."/>
            <person name="Ichikawa N."/>
        </authorList>
    </citation>
    <scope>NUCLEOTIDE SEQUENCE [LARGE SCALE GENOMIC DNA]</scope>
    <source>
        <strain evidence="3 6">NBRC 100873</strain>
    </source>
</reference>
<dbReference type="GO" id="GO:0016874">
    <property type="term" value="F:ligase activity"/>
    <property type="evidence" value="ECO:0007669"/>
    <property type="project" value="UniProtKB-KW"/>
</dbReference>
<dbReference type="GO" id="GO:0004113">
    <property type="term" value="F:2',3'-cyclic-nucleotide 3'-phosphodiesterase activity"/>
    <property type="evidence" value="ECO:0007669"/>
    <property type="project" value="InterPro"/>
</dbReference>
<dbReference type="PANTHER" id="PTHR35561:SF1">
    <property type="entry name" value="RNA 2',3'-CYCLIC PHOSPHODIESTERASE"/>
    <property type="match status" value="1"/>
</dbReference>
<protein>
    <recommendedName>
        <fullName evidence="2">RNA 2',3'-cyclic phosphodiesterase</fullName>
        <shortName evidence="2">RNA 2',3'-CPDase</shortName>
        <ecNumber evidence="2">3.1.4.58</ecNumber>
    </recommendedName>
</protein>
<evidence type="ECO:0000256" key="1">
    <source>
        <dbReference type="ARBA" id="ARBA00022801"/>
    </source>
</evidence>
<comment type="catalytic activity">
    <reaction evidence="2">
        <text>a 3'-end 2',3'-cyclophospho-ribonucleotide-RNA + H2O = a 3'-end 2'-phospho-ribonucleotide-RNA + H(+)</text>
        <dbReference type="Rhea" id="RHEA:11828"/>
        <dbReference type="Rhea" id="RHEA-COMP:10464"/>
        <dbReference type="Rhea" id="RHEA-COMP:17353"/>
        <dbReference type="ChEBI" id="CHEBI:15377"/>
        <dbReference type="ChEBI" id="CHEBI:15378"/>
        <dbReference type="ChEBI" id="CHEBI:83064"/>
        <dbReference type="ChEBI" id="CHEBI:173113"/>
        <dbReference type="EC" id="3.1.4.58"/>
    </reaction>
</comment>
<dbReference type="HAMAP" id="MF_01940">
    <property type="entry name" value="RNA_CPDase"/>
    <property type="match status" value="1"/>
</dbReference>
<dbReference type="GO" id="GO:0008664">
    <property type="term" value="F:RNA 2',3'-cyclic 3'-phosphodiesterase activity"/>
    <property type="evidence" value="ECO:0007669"/>
    <property type="project" value="UniProtKB-EC"/>
</dbReference>
<feature type="short sequence motif" description="HXTX 1" evidence="2">
    <location>
        <begin position="44"/>
        <end position="47"/>
    </location>
</feature>
<evidence type="ECO:0000313" key="6">
    <source>
        <dbReference type="Proteomes" id="UP000321773"/>
    </source>
</evidence>
<dbReference type="Proteomes" id="UP000321773">
    <property type="component" value="Unassembled WGS sequence"/>
</dbReference>
<dbReference type="RefSeq" id="WP_062323810.1">
    <property type="nucleotide sequence ID" value="NZ_BJWJ01000058.1"/>
</dbReference>
<dbReference type="Gene3D" id="3.90.1140.10">
    <property type="entry name" value="Cyclic phosphodiesterase"/>
    <property type="match status" value="1"/>
</dbReference>
<feature type="active site" description="Proton donor" evidence="2">
    <location>
        <position position="44"/>
    </location>
</feature>
<accession>A0A1I6V718</accession>
<dbReference type="SUPFAM" id="SSF55144">
    <property type="entry name" value="LigT-like"/>
    <property type="match status" value="1"/>
</dbReference>
<dbReference type="STRING" id="306541.SAMN05421668_1479"/>
<dbReference type="Pfam" id="PF13563">
    <property type="entry name" value="2_5_RNA_ligase2"/>
    <property type="match status" value="1"/>
</dbReference>
<dbReference type="EC" id="3.1.4.58" evidence="2"/>
<evidence type="ECO:0000313" key="4">
    <source>
        <dbReference type="EMBL" id="SFT09501.1"/>
    </source>
</evidence>
<dbReference type="Proteomes" id="UP000199139">
    <property type="component" value="Unassembled WGS sequence"/>
</dbReference>
<feature type="active site" description="Proton acceptor" evidence="2">
    <location>
        <position position="126"/>
    </location>
</feature>
<dbReference type="OrthoDB" id="9789350at2"/>
<comment type="function">
    <text evidence="2">Hydrolyzes RNA 2',3'-cyclic phosphodiester to an RNA 2'-phosphomonoester.</text>
</comment>
<feature type="short sequence motif" description="HXTX 2" evidence="2">
    <location>
        <begin position="126"/>
        <end position="129"/>
    </location>
</feature>
<gene>
    <name evidence="3" type="primary">ytlP</name>
    <name evidence="3" type="ORF">HMI01_28610</name>
    <name evidence="4" type="ORF">SAMN05421668_1479</name>
</gene>
<dbReference type="EMBL" id="FPAI01000047">
    <property type="protein sequence ID" value="SFT09501.1"/>
    <property type="molecule type" value="Genomic_DNA"/>
</dbReference>
<evidence type="ECO:0000313" key="5">
    <source>
        <dbReference type="Proteomes" id="UP000199139"/>
    </source>
</evidence>
<reference evidence="4 5" key="1">
    <citation type="submission" date="2016-10" db="EMBL/GenBank/DDBJ databases">
        <authorList>
            <person name="de Groot N.N."/>
        </authorList>
    </citation>
    <scope>NUCLEOTIDE SEQUENCE [LARGE SCALE GENOMIC DNA]</scope>
    <source>
        <strain evidence="4 5">DSM 17074</strain>
    </source>
</reference>
<dbReference type="NCBIfam" id="TIGR02258">
    <property type="entry name" value="2_5_ligase"/>
    <property type="match status" value="1"/>
</dbReference>
<evidence type="ECO:0000313" key="3">
    <source>
        <dbReference type="EMBL" id="GEM05873.1"/>
    </source>
</evidence>
<dbReference type="EMBL" id="BJWJ01000058">
    <property type="protein sequence ID" value="GEM05873.1"/>
    <property type="molecule type" value="Genomic_DNA"/>
</dbReference>